<evidence type="ECO:0000313" key="3">
    <source>
        <dbReference type="Proteomes" id="UP001596044"/>
    </source>
</evidence>
<dbReference type="SUPFAM" id="SSF53474">
    <property type="entry name" value="alpha/beta-Hydrolases"/>
    <property type="match status" value="1"/>
</dbReference>
<dbReference type="Gene3D" id="3.40.50.1820">
    <property type="entry name" value="alpha/beta hydrolase"/>
    <property type="match status" value="1"/>
</dbReference>
<keyword evidence="2" id="KW-0378">Hydrolase</keyword>
<evidence type="ECO:0000259" key="1">
    <source>
        <dbReference type="Pfam" id="PF02129"/>
    </source>
</evidence>
<sequence>MMVLFVVLLIIIVAALVGMSIYVGWRLTHPERKPVDEAPQDYGLQAQTVTFPSRTGDVQLQGWFIPSSKQDSPPLTIILSHGYAGTRLEKGLPALALAASLVQAGYHVLMFDFRNSGLSEGHLTTVGYLEKEDLLGAIDWVKAHVPGKIGLLGFSMGGSTSILAAAEEPAVQGVVADSPFSQLSPYLRANLPVWSKLPRYPFTPLILAILPRLIGADPRHVDALAAVDQVYPRPLLLIHSEDDSAIPWNNSKEMWNKHPDTFDLWITRHAAHVGSYRLQPEAYTERVISFFSKI</sequence>
<name>A0ABW0KJW0_9BACL</name>
<dbReference type="PANTHER" id="PTHR43358">
    <property type="entry name" value="ALPHA/BETA-HYDROLASE"/>
    <property type="match status" value="1"/>
</dbReference>
<dbReference type="EMBL" id="JBHSMJ010000065">
    <property type="protein sequence ID" value="MFC5453191.1"/>
    <property type="molecule type" value="Genomic_DNA"/>
</dbReference>
<dbReference type="Proteomes" id="UP001596044">
    <property type="component" value="Unassembled WGS sequence"/>
</dbReference>
<dbReference type="InterPro" id="IPR029058">
    <property type="entry name" value="AB_hydrolase_fold"/>
</dbReference>
<evidence type="ECO:0000313" key="2">
    <source>
        <dbReference type="EMBL" id="MFC5453191.1"/>
    </source>
</evidence>
<comment type="caution">
    <text evidence="2">The sequence shown here is derived from an EMBL/GenBank/DDBJ whole genome shotgun (WGS) entry which is preliminary data.</text>
</comment>
<protein>
    <submittedName>
        <fullName evidence="2">Alpha/beta hydrolase</fullName>
    </submittedName>
</protein>
<dbReference type="Pfam" id="PF02129">
    <property type="entry name" value="Peptidase_S15"/>
    <property type="match status" value="1"/>
</dbReference>
<keyword evidence="3" id="KW-1185">Reference proteome</keyword>
<dbReference type="InterPro" id="IPR052920">
    <property type="entry name" value="DNA-binding_regulatory"/>
</dbReference>
<dbReference type="RefSeq" id="WP_270879438.1">
    <property type="nucleotide sequence ID" value="NZ_JAQFVF010000023.1"/>
</dbReference>
<dbReference type="GO" id="GO:0016787">
    <property type="term" value="F:hydrolase activity"/>
    <property type="evidence" value="ECO:0007669"/>
    <property type="project" value="UniProtKB-KW"/>
</dbReference>
<reference evidence="3" key="1">
    <citation type="journal article" date="2019" name="Int. J. Syst. Evol. Microbiol.">
        <title>The Global Catalogue of Microorganisms (GCM) 10K type strain sequencing project: providing services to taxonomists for standard genome sequencing and annotation.</title>
        <authorList>
            <consortium name="The Broad Institute Genomics Platform"/>
            <consortium name="The Broad Institute Genome Sequencing Center for Infectious Disease"/>
            <person name="Wu L."/>
            <person name="Ma J."/>
        </authorList>
    </citation>
    <scope>NUCLEOTIDE SEQUENCE [LARGE SCALE GENOMIC DNA]</scope>
    <source>
        <strain evidence="3">KACC 11904</strain>
    </source>
</reference>
<accession>A0ABW0KJW0</accession>
<organism evidence="2 3">
    <name type="scientific">Paenibacillus aestuarii</name>
    <dbReference type="NCBI Taxonomy" id="516965"/>
    <lineage>
        <taxon>Bacteria</taxon>
        <taxon>Bacillati</taxon>
        <taxon>Bacillota</taxon>
        <taxon>Bacilli</taxon>
        <taxon>Bacillales</taxon>
        <taxon>Paenibacillaceae</taxon>
        <taxon>Paenibacillus</taxon>
    </lineage>
</organism>
<gene>
    <name evidence="2" type="ORF">ACFPOG_33785</name>
</gene>
<proteinExistence type="predicted"/>
<feature type="domain" description="Xaa-Pro dipeptidyl-peptidase-like" evidence="1">
    <location>
        <begin position="75"/>
        <end position="193"/>
    </location>
</feature>
<dbReference type="InterPro" id="IPR000383">
    <property type="entry name" value="Xaa-Pro-like_dom"/>
</dbReference>
<dbReference type="PANTHER" id="PTHR43358:SF4">
    <property type="entry name" value="ALPHA_BETA HYDROLASE FOLD-1 DOMAIN-CONTAINING PROTEIN"/>
    <property type="match status" value="1"/>
</dbReference>